<dbReference type="Gene3D" id="2.40.160.60">
    <property type="entry name" value="Outer membrane protein transport protein (OMPP1/FadL/TodX)"/>
    <property type="match status" value="1"/>
</dbReference>
<keyword evidence="3" id="KW-1134">Transmembrane beta strand</keyword>
<comment type="similarity">
    <text evidence="2">Belongs to the OmpP1/FadL family.</text>
</comment>
<evidence type="ECO:0000313" key="9">
    <source>
        <dbReference type="EMBL" id="BAQ69266.1"/>
    </source>
</evidence>
<feature type="chain" id="PRO_5002300972" evidence="8">
    <location>
        <begin position="21"/>
        <end position="380"/>
    </location>
</feature>
<dbReference type="GO" id="GO:0009279">
    <property type="term" value="C:cell outer membrane"/>
    <property type="evidence" value="ECO:0007669"/>
    <property type="project" value="UniProtKB-SubCell"/>
</dbReference>
<dbReference type="PANTHER" id="PTHR35093:SF8">
    <property type="entry name" value="OUTER MEMBRANE PROTEIN NMB0088-RELATED"/>
    <property type="match status" value="1"/>
</dbReference>
<evidence type="ECO:0000256" key="6">
    <source>
        <dbReference type="ARBA" id="ARBA00023136"/>
    </source>
</evidence>
<evidence type="ECO:0000256" key="8">
    <source>
        <dbReference type="SAM" id="SignalP"/>
    </source>
</evidence>
<sequence length="380" mass="40260">MKYAVGAAALAAVTTGPAIAGGVERSNQSVSILFEQGTYVELGFSRFDPDVSGSSNSSGLGSGEMAPGFSSYSLAYKQDLGENIAVALMVDEPVGADVSYSGTNNYPLGSTSPTLTLDGANADVNSTGVTALLKYEFPSHFSLIGGVRAIKTSGTVRLPGVFNYALDSSTETNFGYIVGVAWEKPEIAARVALTYSSSVTHDFEAHESFNNPYTTSVVDDMTDLETEVPQSLTLEFQTGIAADTLIFGSVRWVDWSAFNISPEYYTGGAPNGLGLDPLVSYEHDVITYNLGLGRKFNENWSAAILVGYEKHEGTYTGNLGPTDGFRSIGLAATYTTGKVKVTGGIRYVEIGDAKTEFGPDTTRFKGNDGVGVGLRVGYYF</sequence>
<evidence type="ECO:0000256" key="5">
    <source>
        <dbReference type="ARBA" id="ARBA00022729"/>
    </source>
</evidence>
<dbReference type="AlphaFoldDB" id="A0A0D6B2N2"/>
<keyword evidence="7" id="KW-0998">Cell outer membrane</keyword>
<evidence type="ECO:0000256" key="2">
    <source>
        <dbReference type="ARBA" id="ARBA00008163"/>
    </source>
</evidence>
<keyword evidence="5 8" id="KW-0732">Signal</keyword>
<comment type="subcellular location">
    <subcellularLocation>
        <location evidence="1">Cell outer membrane</location>
        <topology evidence="1">Multi-pass membrane protein</topology>
    </subcellularLocation>
</comment>
<evidence type="ECO:0000256" key="1">
    <source>
        <dbReference type="ARBA" id="ARBA00004571"/>
    </source>
</evidence>
<evidence type="ECO:0000256" key="3">
    <source>
        <dbReference type="ARBA" id="ARBA00022452"/>
    </source>
</evidence>
<dbReference type="PATRIC" id="fig|35806.4.peg.2175"/>
<name>A0A0D6B2N2_RHOSU</name>
<proteinExistence type="inferred from homology"/>
<feature type="signal peptide" evidence="8">
    <location>
        <begin position="1"/>
        <end position="20"/>
    </location>
</feature>
<dbReference type="Proteomes" id="UP000064912">
    <property type="component" value="Chromosome"/>
</dbReference>
<dbReference type="InterPro" id="IPR005017">
    <property type="entry name" value="OMPP1/FadL/TodX"/>
</dbReference>
<dbReference type="EMBL" id="AP014800">
    <property type="protein sequence ID" value="BAQ69266.1"/>
    <property type="molecule type" value="Genomic_DNA"/>
</dbReference>
<reference evidence="9 10" key="1">
    <citation type="submission" date="2015-02" db="EMBL/GenBank/DDBJ databases">
        <title>Genome sequene of Rhodovulum sulfidophilum DSM 2351.</title>
        <authorList>
            <person name="Nagao N."/>
        </authorList>
    </citation>
    <scope>NUCLEOTIDE SEQUENCE [LARGE SCALE GENOMIC DNA]</scope>
    <source>
        <strain evidence="9 10">DSM 2351</strain>
    </source>
</reference>
<dbReference type="SUPFAM" id="SSF56935">
    <property type="entry name" value="Porins"/>
    <property type="match status" value="1"/>
</dbReference>
<gene>
    <name evidence="9" type="ORF">NHU_02112</name>
</gene>
<accession>A0A0D6B2N2</accession>
<evidence type="ECO:0000256" key="7">
    <source>
        <dbReference type="ARBA" id="ARBA00023237"/>
    </source>
</evidence>
<dbReference type="GO" id="GO:0015483">
    <property type="term" value="F:long-chain fatty acid transporting porin activity"/>
    <property type="evidence" value="ECO:0007669"/>
    <property type="project" value="TreeGrafter"/>
</dbReference>
<protein>
    <submittedName>
        <fullName evidence="9">Outer membrane transporter, OMPP1/FadL/TodX family</fullName>
    </submittedName>
</protein>
<evidence type="ECO:0000256" key="4">
    <source>
        <dbReference type="ARBA" id="ARBA00022692"/>
    </source>
</evidence>
<keyword evidence="6" id="KW-0472">Membrane</keyword>
<evidence type="ECO:0000313" key="10">
    <source>
        <dbReference type="Proteomes" id="UP000064912"/>
    </source>
</evidence>
<organism evidence="9 10">
    <name type="scientific">Rhodovulum sulfidophilum</name>
    <name type="common">Rhodobacter sulfidophilus</name>
    <dbReference type="NCBI Taxonomy" id="35806"/>
    <lineage>
        <taxon>Bacteria</taxon>
        <taxon>Pseudomonadati</taxon>
        <taxon>Pseudomonadota</taxon>
        <taxon>Alphaproteobacteria</taxon>
        <taxon>Rhodobacterales</taxon>
        <taxon>Paracoccaceae</taxon>
        <taxon>Rhodovulum</taxon>
    </lineage>
</organism>
<dbReference type="KEGG" id="rsu:NHU_02112"/>
<dbReference type="PANTHER" id="PTHR35093">
    <property type="entry name" value="OUTER MEMBRANE PROTEIN NMB0088-RELATED"/>
    <property type="match status" value="1"/>
</dbReference>
<keyword evidence="4" id="KW-0812">Transmembrane</keyword>